<gene>
    <name evidence="1" type="ORF">TU94_00260</name>
</gene>
<accession>A0A0C5FKG1</accession>
<organism evidence="1 2">
    <name type="scientific">Streptomyces cyaneogriseus subsp. noncyanogenus</name>
    <dbReference type="NCBI Taxonomy" id="477245"/>
    <lineage>
        <taxon>Bacteria</taxon>
        <taxon>Bacillati</taxon>
        <taxon>Actinomycetota</taxon>
        <taxon>Actinomycetes</taxon>
        <taxon>Kitasatosporales</taxon>
        <taxon>Streptomycetaceae</taxon>
        <taxon>Streptomyces</taxon>
    </lineage>
</organism>
<dbReference type="Proteomes" id="UP000032234">
    <property type="component" value="Chromosome"/>
</dbReference>
<reference evidence="1 2" key="1">
    <citation type="submission" date="2015-02" db="EMBL/GenBank/DDBJ databases">
        <title>Genome sequence of thermotolerant Streptomyces cyaneogriseus subsp. Noncyanogenus NMWT1, the producer of nematocidal antibiotics nemadectin.</title>
        <authorList>
            <person name="Wang H."/>
            <person name="Li C."/>
            <person name="Xiang W."/>
            <person name="Wang X."/>
        </authorList>
    </citation>
    <scope>NUCLEOTIDE SEQUENCE [LARGE SCALE GENOMIC DNA]</scope>
    <source>
        <strain evidence="1 2">NMWT 1</strain>
    </source>
</reference>
<name>A0A0C5FKG1_9ACTN</name>
<protein>
    <submittedName>
        <fullName evidence="1">Uncharacterized protein</fullName>
    </submittedName>
</protein>
<dbReference type="AlphaFoldDB" id="A0A0C5FKG1"/>
<dbReference type="HOGENOM" id="CLU_2620413_0_0_11"/>
<keyword evidence="2" id="KW-1185">Reference proteome</keyword>
<proteinExistence type="predicted"/>
<dbReference type="KEGG" id="scw:TU94_00260"/>
<evidence type="ECO:0000313" key="1">
    <source>
        <dbReference type="EMBL" id="AJP00222.1"/>
    </source>
</evidence>
<sequence>MYALDHRLAKACERMTCIQSGRRSSLFCVDSPRVETNLAYMALTYSSVTLSFSSRARARASRSVVRNFSSRFSVAPDV</sequence>
<evidence type="ECO:0000313" key="2">
    <source>
        <dbReference type="Proteomes" id="UP000032234"/>
    </source>
</evidence>
<dbReference type="EMBL" id="CP010849">
    <property type="protein sequence ID" value="AJP00222.1"/>
    <property type="molecule type" value="Genomic_DNA"/>
</dbReference>